<protein>
    <recommendedName>
        <fullName evidence="7">Erythroid differentiation-related factor 1</fullName>
    </recommendedName>
</protein>
<evidence type="ECO:0000313" key="5">
    <source>
        <dbReference type="EMBL" id="KAF2880711.1"/>
    </source>
</evidence>
<dbReference type="EMBL" id="VTPC01090922">
    <property type="protein sequence ID" value="KAF2880711.1"/>
    <property type="molecule type" value="Genomic_DNA"/>
</dbReference>
<dbReference type="Pfam" id="PF23723">
    <property type="entry name" value="TPR_EDRF1"/>
    <property type="match status" value="1"/>
</dbReference>
<proteinExistence type="predicted"/>
<name>A0A8K0FZM9_IGNLU</name>
<organism evidence="5 6">
    <name type="scientific">Ignelater luminosus</name>
    <name type="common">Cucubano</name>
    <name type="synonym">Pyrophorus luminosus</name>
    <dbReference type="NCBI Taxonomy" id="2038154"/>
    <lineage>
        <taxon>Eukaryota</taxon>
        <taxon>Metazoa</taxon>
        <taxon>Ecdysozoa</taxon>
        <taxon>Arthropoda</taxon>
        <taxon>Hexapoda</taxon>
        <taxon>Insecta</taxon>
        <taxon>Pterygota</taxon>
        <taxon>Neoptera</taxon>
        <taxon>Endopterygota</taxon>
        <taxon>Coleoptera</taxon>
        <taxon>Polyphaga</taxon>
        <taxon>Elateriformia</taxon>
        <taxon>Elateroidea</taxon>
        <taxon>Elateridae</taxon>
        <taxon>Agrypninae</taxon>
        <taxon>Pyrophorini</taxon>
        <taxon>Ignelater</taxon>
    </lineage>
</organism>
<accession>A0A8K0FZM9</accession>
<reference evidence="5" key="1">
    <citation type="submission" date="2019-08" db="EMBL/GenBank/DDBJ databases">
        <title>The genome of the North American firefly Photinus pyralis.</title>
        <authorList>
            <consortium name="Photinus pyralis genome working group"/>
            <person name="Fallon T.R."/>
            <person name="Sander Lower S.E."/>
            <person name="Weng J.-K."/>
        </authorList>
    </citation>
    <scope>NUCLEOTIDE SEQUENCE</scope>
    <source>
        <strain evidence="5">TRF0915ILg1</strain>
        <tissue evidence="5">Whole body</tissue>
    </source>
</reference>
<dbReference type="GO" id="GO:0045893">
    <property type="term" value="P:positive regulation of DNA-templated transcription"/>
    <property type="evidence" value="ECO:0007669"/>
    <property type="project" value="TreeGrafter"/>
</dbReference>
<keyword evidence="1" id="KW-0175">Coiled coil</keyword>
<evidence type="ECO:0008006" key="7">
    <source>
        <dbReference type="Google" id="ProtNLM"/>
    </source>
</evidence>
<dbReference type="Gene3D" id="1.25.40.10">
    <property type="entry name" value="Tetratricopeptide repeat domain"/>
    <property type="match status" value="1"/>
</dbReference>
<dbReference type="AlphaFoldDB" id="A0A8K0FZM9"/>
<feature type="domain" description="EDRF1 N-terminal" evidence="4">
    <location>
        <begin position="223"/>
        <end position="458"/>
    </location>
</feature>
<evidence type="ECO:0000256" key="1">
    <source>
        <dbReference type="SAM" id="Coils"/>
    </source>
</evidence>
<gene>
    <name evidence="5" type="ORF">ILUMI_25453</name>
</gene>
<dbReference type="InterPro" id="IPR011990">
    <property type="entry name" value="TPR-like_helical_dom_sf"/>
</dbReference>
<sequence length="1150" mass="132249">MEEANSSQPYEEVKSKAVVKYSVPYPARFTKLQCNTDLNLPPSNWLSSSVDSYGLQHVLYEQQGFSSFRMAHMFPDCVGEVDVVSDAENIKNLLKIPYHKGAVSMMVHRIENTLLLDDFDIYKHILRTAETEWEWLKRFFFDMFKDNINQEQPYDSTVYFKSRSRKALRQKSLVSKFLYHSLGENGGNESLEWHDNRHLPVEGPVLHEPSPEEVPDPGSHVHKYNRNVIWTFEDIRMLIGTDMPIFGQGTHPCISLRLRDMSKPINVLTGIDYWLDNLMSNVPEVVMCYHLNGIVQKYELIKTEDLPHLDNSKFSPTVIREVAKSILSFLKSNATKAGHTYWLFKPKDEDVVKLYDLTSLCSKYAVEKDENPFTVPVAMLLYRVARNMKHSCERQEPGTVRMLLKNCIKLLAETKYPEIVTSSHYMLSDLYIPADTNPEAPNLEQEETEDAEFIFDDDLPDEKTEEDTKILILDSDHLHDKFVNHYKRPPPIVGSVEERCLQALRHVAAGLGCLQYFQKTNDDGESSKTIPEDEEIPMAKPFEPIPMPYTKITANNDVEGAAEVNQKNNKKTKKRKEKSRKRTEASSGSTTSVFESPNALLLKNKAEAQPLPTWQDFNDDHVSWKHHLKILLYEKAELVYATLAEQHYVAANYGASLRNLGLLVRCHHVLSKLYHSSNTLMKDCLLGRAGDCCIMVVQTWNKVEKHQNEFNTYLEEDEKMKEQLEKDEQLYNIKYVESSMKCVLIHEIRTIEQMLLKGVELYSEALKYGESESILLRLGNSLNELGTFFLNRARNSSSELVIFDSCHKAEPHLKKGLEMFEKIKNDNNVALLYTNMGHLHRILAHASSPTERCELTNKEKLHYNKAFMNYKKALQVLNDRNHCPGIWDVVKWELSTALFTMATILHDHPNPSLSRAEAEKEVSETLHQALKYCDLDEDNPKFPLYQFRAGLIHYRLGSLNHSIILNLPNDASNKKGVVHLAKLHYEKAISLFYASMDAVNYFTVQMQRCALIEYLAESSTLPQSKMNYYQECLEVLCDTKPMLEQIIEKKIELDDNIADDVECDGTFKTLKSLVGLLQGRIQCTLRHLTKLCLSKPPINKDCSKLTNVYKECYALTLKLDNKQNLYDVVVNINTVILEIESKLNLVHKDS</sequence>
<feature type="compositionally biased region" description="Basic residues" evidence="2">
    <location>
        <begin position="568"/>
        <end position="581"/>
    </location>
</feature>
<feature type="region of interest" description="Disordered" evidence="2">
    <location>
        <begin position="559"/>
        <end position="592"/>
    </location>
</feature>
<dbReference type="PANTHER" id="PTHR15000">
    <property type="entry name" value="ERYTHROID DIFFERENTIATION-RELATED FACTOR 1"/>
    <property type="match status" value="1"/>
</dbReference>
<dbReference type="InterPro" id="IPR056582">
    <property type="entry name" value="EDRF1_N"/>
</dbReference>
<keyword evidence="6" id="KW-1185">Reference proteome</keyword>
<feature type="coiled-coil region" evidence="1">
    <location>
        <begin position="703"/>
        <end position="734"/>
    </location>
</feature>
<dbReference type="Proteomes" id="UP000801492">
    <property type="component" value="Unassembled WGS sequence"/>
</dbReference>
<dbReference type="OrthoDB" id="419432at2759"/>
<feature type="domain" description="EDRF1 N-terminal" evidence="4">
    <location>
        <begin position="12"/>
        <end position="191"/>
    </location>
</feature>
<dbReference type="PANTHER" id="PTHR15000:SF1">
    <property type="entry name" value="ERYTHROID DIFFERENTIATION-RELATED FACTOR 1"/>
    <property type="match status" value="1"/>
</dbReference>
<dbReference type="InterPro" id="IPR056583">
    <property type="entry name" value="EDRF1_TPR"/>
</dbReference>
<comment type="caution">
    <text evidence="5">The sequence shown here is derived from an EMBL/GenBank/DDBJ whole genome shotgun (WGS) entry which is preliminary data.</text>
</comment>
<evidence type="ECO:0000256" key="2">
    <source>
        <dbReference type="SAM" id="MobiDB-lite"/>
    </source>
</evidence>
<feature type="domain" description="EDRF1 TPR repeats region" evidence="3">
    <location>
        <begin position="775"/>
        <end position="1135"/>
    </location>
</feature>
<evidence type="ECO:0000313" key="6">
    <source>
        <dbReference type="Proteomes" id="UP000801492"/>
    </source>
</evidence>
<evidence type="ECO:0000259" key="4">
    <source>
        <dbReference type="Pfam" id="PF23788"/>
    </source>
</evidence>
<dbReference type="Pfam" id="PF23788">
    <property type="entry name" value="EDRF1_N"/>
    <property type="match status" value="2"/>
</dbReference>
<evidence type="ECO:0000259" key="3">
    <source>
        <dbReference type="Pfam" id="PF23723"/>
    </source>
</evidence>